<dbReference type="AlphaFoldDB" id="A0AAW2D5I9"/>
<name>A0AAW2D5I9_9ROSI</name>
<dbReference type="InterPro" id="IPR012337">
    <property type="entry name" value="RNaseH-like_sf"/>
</dbReference>
<dbReference type="Pfam" id="PF13456">
    <property type="entry name" value="RVT_3"/>
    <property type="match status" value="1"/>
</dbReference>
<gene>
    <name evidence="3" type="ORF">SO802_012171</name>
</gene>
<accession>A0AAW2D5I9</accession>
<evidence type="ECO:0000259" key="2">
    <source>
        <dbReference type="Pfam" id="PF13456"/>
    </source>
</evidence>
<dbReference type="InterPro" id="IPR044730">
    <property type="entry name" value="RNase_H-like_dom_plant"/>
</dbReference>
<keyword evidence="4" id="KW-1185">Reference proteome</keyword>
<evidence type="ECO:0000256" key="1">
    <source>
        <dbReference type="SAM" id="SignalP"/>
    </source>
</evidence>
<keyword evidence="1" id="KW-0732">Signal</keyword>
<dbReference type="InterPro" id="IPR053151">
    <property type="entry name" value="RNase_H-like"/>
</dbReference>
<sequence length="223" mass="24757">MNFRSFMDFLWYIVMVAKSLNEDVALAVTIVWALWTNRNETHHGGMGKFANQIFQWCIQYLDEYWSACTLPVKKTSAAKKNWVPPTGLNYKVNVDGAMFSAQKSVGVSVVIRDNEGHFIAELSKKLNHHLGAIETKAKAFEIGIAFAREIGIRDFVLEGDSLIMIQALCNSAPAPFSVAPLVYGIAVATHDFRSVKVSHVCRNGNIPAHLLAKHVLGMVDYCA</sequence>
<dbReference type="Gene3D" id="3.30.420.10">
    <property type="entry name" value="Ribonuclease H-like superfamily/Ribonuclease H"/>
    <property type="match status" value="1"/>
</dbReference>
<comment type="caution">
    <text evidence="3">The sequence shown here is derived from an EMBL/GenBank/DDBJ whole genome shotgun (WGS) entry which is preliminary data.</text>
</comment>
<feature type="domain" description="RNase H type-1" evidence="2">
    <location>
        <begin position="93"/>
        <end position="214"/>
    </location>
</feature>
<dbReference type="EMBL" id="JAZDWU010000004">
    <property type="protein sequence ID" value="KAL0004610.1"/>
    <property type="molecule type" value="Genomic_DNA"/>
</dbReference>
<feature type="signal peptide" evidence="1">
    <location>
        <begin position="1"/>
        <end position="19"/>
    </location>
</feature>
<dbReference type="InterPro" id="IPR002156">
    <property type="entry name" value="RNaseH_domain"/>
</dbReference>
<evidence type="ECO:0000313" key="3">
    <source>
        <dbReference type="EMBL" id="KAL0004610.1"/>
    </source>
</evidence>
<feature type="chain" id="PRO_5043329625" description="RNase H type-1 domain-containing protein" evidence="1">
    <location>
        <begin position="20"/>
        <end position="223"/>
    </location>
</feature>
<reference evidence="3 4" key="1">
    <citation type="submission" date="2024-01" db="EMBL/GenBank/DDBJ databases">
        <title>A telomere-to-telomere, gap-free genome of sweet tea (Lithocarpus litseifolius).</title>
        <authorList>
            <person name="Zhou J."/>
        </authorList>
    </citation>
    <scope>NUCLEOTIDE SEQUENCE [LARGE SCALE GENOMIC DNA]</scope>
    <source>
        <strain evidence="3">Zhou-2022a</strain>
        <tissue evidence="3">Leaf</tissue>
    </source>
</reference>
<organism evidence="3 4">
    <name type="scientific">Lithocarpus litseifolius</name>
    <dbReference type="NCBI Taxonomy" id="425828"/>
    <lineage>
        <taxon>Eukaryota</taxon>
        <taxon>Viridiplantae</taxon>
        <taxon>Streptophyta</taxon>
        <taxon>Embryophyta</taxon>
        <taxon>Tracheophyta</taxon>
        <taxon>Spermatophyta</taxon>
        <taxon>Magnoliopsida</taxon>
        <taxon>eudicotyledons</taxon>
        <taxon>Gunneridae</taxon>
        <taxon>Pentapetalae</taxon>
        <taxon>rosids</taxon>
        <taxon>fabids</taxon>
        <taxon>Fagales</taxon>
        <taxon>Fagaceae</taxon>
        <taxon>Lithocarpus</taxon>
    </lineage>
</organism>
<proteinExistence type="predicted"/>
<evidence type="ECO:0000313" key="4">
    <source>
        <dbReference type="Proteomes" id="UP001459277"/>
    </source>
</evidence>
<dbReference type="CDD" id="cd06222">
    <property type="entry name" value="RNase_H_like"/>
    <property type="match status" value="1"/>
</dbReference>
<dbReference type="PANTHER" id="PTHR47723:SF19">
    <property type="entry name" value="POLYNUCLEOTIDYL TRANSFERASE, RIBONUCLEASE H-LIKE SUPERFAMILY PROTEIN"/>
    <property type="match status" value="1"/>
</dbReference>
<dbReference type="GO" id="GO:0004523">
    <property type="term" value="F:RNA-DNA hybrid ribonuclease activity"/>
    <property type="evidence" value="ECO:0007669"/>
    <property type="project" value="InterPro"/>
</dbReference>
<dbReference type="InterPro" id="IPR036397">
    <property type="entry name" value="RNaseH_sf"/>
</dbReference>
<dbReference type="GO" id="GO:0003676">
    <property type="term" value="F:nucleic acid binding"/>
    <property type="evidence" value="ECO:0007669"/>
    <property type="project" value="InterPro"/>
</dbReference>
<dbReference type="PANTHER" id="PTHR47723">
    <property type="entry name" value="OS05G0353850 PROTEIN"/>
    <property type="match status" value="1"/>
</dbReference>
<dbReference type="SUPFAM" id="SSF53098">
    <property type="entry name" value="Ribonuclease H-like"/>
    <property type="match status" value="1"/>
</dbReference>
<protein>
    <recommendedName>
        <fullName evidence="2">RNase H type-1 domain-containing protein</fullName>
    </recommendedName>
</protein>
<dbReference type="Proteomes" id="UP001459277">
    <property type="component" value="Unassembled WGS sequence"/>
</dbReference>